<evidence type="ECO:0000313" key="2">
    <source>
        <dbReference type="Proteomes" id="UP000310249"/>
    </source>
</evidence>
<gene>
    <name evidence="1" type="ORF">CWB99_01240</name>
</gene>
<evidence type="ECO:0000313" key="1">
    <source>
        <dbReference type="EMBL" id="TMP32748.1"/>
    </source>
</evidence>
<dbReference type="EMBL" id="PNCI01000002">
    <property type="protein sequence ID" value="TMP32748.1"/>
    <property type="molecule type" value="Genomic_DNA"/>
</dbReference>
<reference evidence="2" key="2">
    <citation type="submission" date="2019-06" db="EMBL/GenBank/DDBJ databases">
        <title>Co-occurence of chitin degradation, pigmentation and bioactivity in marine Pseudoalteromonas.</title>
        <authorList>
            <person name="Sonnenschein E.C."/>
            <person name="Bech P.K."/>
        </authorList>
    </citation>
    <scope>NUCLEOTIDE SEQUENCE [LARGE SCALE GENOMIC DNA]</scope>
    <source>
        <strain evidence="2">S2676</strain>
    </source>
</reference>
<dbReference type="RefSeq" id="WP_138553268.1">
    <property type="nucleotide sequence ID" value="NZ_PNCH01000067.1"/>
</dbReference>
<dbReference type="Proteomes" id="UP000310249">
    <property type="component" value="Unassembled WGS sequence"/>
</dbReference>
<proteinExistence type="predicted"/>
<sequence length="74" mass="7442">MKLIPFIAGCALTYIGYEKLTSAPPEQVGWLLVAGGGVFILSSFSTSKGKTRVCIELSNDDSGGGGSSDGGGGD</sequence>
<protein>
    <submittedName>
        <fullName evidence="1">Uncharacterized protein</fullName>
    </submittedName>
</protein>
<reference evidence="1 2" key="1">
    <citation type="submission" date="2018-01" db="EMBL/GenBank/DDBJ databases">
        <authorList>
            <person name="Paulsen S."/>
            <person name="Gram L.K."/>
        </authorList>
    </citation>
    <scope>NUCLEOTIDE SEQUENCE [LARGE SCALE GENOMIC DNA]</scope>
    <source>
        <strain evidence="1 2">S2676</strain>
    </source>
</reference>
<accession>A0A5S3WVS6</accession>
<organism evidence="1 2">
    <name type="scientific">Pseudoalteromonas rubra</name>
    <dbReference type="NCBI Taxonomy" id="43658"/>
    <lineage>
        <taxon>Bacteria</taxon>
        <taxon>Pseudomonadati</taxon>
        <taxon>Pseudomonadota</taxon>
        <taxon>Gammaproteobacteria</taxon>
        <taxon>Alteromonadales</taxon>
        <taxon>Pseudoalteromonadaceae</taxon>
        <taxon>Pseudoalteromonas</taxon>
    </lineage>
</organism>
<dbReference type="AlphaFoldDB" id="A0A5S3WVS6"/>
<comment type="caution">
    <text evidence="1">The sequence shown here is derived from an EMBL/GenBank/DDBJ whole genome shotgun (WGS) entry which is preliminary data.</text>
</comment>
<dbReference type="OrthoDB" id="6315058at2"/>
<name>A0A5S3WVS6_9GAMM</name>